<dbReference type="EMBL" id="JACEEZ010010590">
    <property type="protein sequence ID" value="KAG0721727.1"/>
    <property type="molecule type" value="Genomic_DNA"/>
</dbReference>
<feature type="repeat" description="ANK" evidence="3">
    <location>
        <begin position="276"/>
        <end position="308"/>
    </location>
</feature>
<dbReference type="OrthoDB" id="6366928at2759"/>
<dbReference type="Pfam" id="PF12796">
    <property type="entry name" value="Ank_2"/>
    <property type="match status" value="3"/>
</dbReference>
<dbReference type="PROSITE" id="PS50297">
    <property type="entry name" value="ANK_REP_REGION"/>
    <property type="match status" value="4"/>
</dbReference>
<keyword evidence="5" id="KW-1185">Reference proteome</keyword>
<dbReference type="SMART" id="SM00248">
    <property type="entry name" value="ANK"/>
    <property type="match status" value="9"/>
</dbReference>
<evidence type="ECO:0000256" key="1">
    <source>
        <dbReference type="ARBA" id="ARBA00022737"/>
    </source>
</evidence>
<keyword evidence="1" id="KW-0677">Repeat</keyword>
<feature type="repeat" description="ANK" evidence="3">
    <location>
        <begin position="71"/>
        <end position="106"/>
    </location>
</feature>
<dbReference type="PRINTS" id="PR01415">
    <property type="entry name" value="ANKYRIN"/>
</dbReference>
<dbReference type="InterPro" id="IPR051070">
    <property type="entry name" value="NF-kappa-B_inhibitor"/>
</dbReference>
<dbReference type="PANTHER" id="PTHR46680">
    <property type="entry name" value="NF-KAPPA-B INHIBITOR ALPHA"/>
    <property type="match status" value="1"/>
</dbReference>
<dbReference type="GO" id="GO:0005829">
    <property type="term" value="C:cytosol"/>
    <property type="evidence" value="ECO:0007669"/>
    <property type="project" value="TreeGrafter"/>
</dbReference>
<dbReference type="PANTHER" id="PTHR46680:SF3">
    <property type="entry name" value="NF-KAPPA-B INHIBITOR CACTUS"/>
    <property type="match status" value="1"/>
</dbReference>
<proteinExistence type="predicted"/>
<protein>
    <submittedName>
        <fullName evidence="4">Ankyrin-1</fullName>
    </submittedName>
</protein>
<accession>A0A8J5CXE7</accession>
<evidence type="ECO:0000256" key="2">
    <source>
        <dbReference type="ARBA" id="ARBA00023043"/>
    </source>
</evidence>
<feature type="repeat" description="ANK" evidence="3">
    <location>
        <begin position="243"/>
        <end position="275"/>
    </location>
</feature>
<dbReference type="PROSITE" id="PS50088">
    <property type="entry name" value="ANK_REPEAT"/>
    <property type="match status" value="4"/>
</dbReference>
<dbReference type="InterPro" id="IPR036770">
    <property type="entry name" value="Ankyrin_rpt-contain_sf"/>
</dbReference>
<dbReference type="GO" id="GO:0071356">
    <property type="term" value="P:cellular response to tumor necrosis factor"/>
    <property type="evidence" value="ECO:0007669"/>
    <property type="project" value="TreeGrafter"/>
</dbReference>
<comment type="caution">
    <text evidence="4">The sequence shown here is derived from an EMBL/GenBank/DDBJ whole genome shotgun (WGS) entry which is preliminary data.</text>
</comment>
<dbReference type="Proteomes" id="UP000770661">
    <property type="component" value="Unassembled WGS sequence"/>
</dbReference>
<dbReference type="Gene3D" id="1.25.40.20">
    <property type="entry name" value="Ankyrin repeat-containing domain"/>
    <property type="match status" value="4"/>
</dbReference>
<dbReference type="InterPro" id="IPR002110">
    <property type="entry name" value="Ankyrin_rpt"/>
</dbReference>
<gene>
    <name evidence="4" type="primary">Ankrd28</name>
    <name evidence="4" type="ORF">GWK47_045873</name>
</gene>
<dbReference type="AlphaFoldDB" id="A0A8J5CXE7"/>
<evidence type="ECO:0000256" key="3">
    <source>
        <dbReference type="PROSITE-ProRule" id="PRU00023"/>
    </source>
</evidence>
<reference evidence="4" key="1">
    <citation type="submission" date="2020-07" db="EMBL/GenBank/DDBJ databases">
        <title>The High-quality genome of the commercially important snow crab, Chionoecetes opilio.</title>
        <authorList>
            <person name="Jeong J.-H."/>
            <person name="Ryu S."/>
        </authorList>
    </citation>
    <scope>NUCLEOTIDE SEQUENCE</scope>
    <source>
        <strain evidence="4">MADBK_172401_WGS</strain>
        <tissue evidence="4">Digestive gland</tissue>
    </source>
</reference>
<evidence type="ECO:0000313" key="4">
    <source>
        <dbReference type="EMBL" id="KAG0721727.1"/>
    </source>
</evidence>
<organism evidence="4 5">
    <name type="scientific">Chionoecetes opilio</name>
    <name type="common">Atlantic snow crab</name>
    <name type="synonym">Cancer opilio</name>
    <dbReference type="NCBI Taxonomy" id="41210"/>
    <lineage>
        <taxon>Eukaryota</taxon>
        <taxon>Metazoa</taxon>
        <taxon>Ecdysozoa</taxon>
        <taxon>Arthropoda</taxon>
        <taxon>Crustacea</taxon>
        <taxon>Multicrustacea</taxon>
        <taxon>Malacostraca</taxon>
        <taxon>Eumalacostraca</taxon>
        <taxon>Eucarida</taxon>
        <taxon>Decapoda</taxon>
        <taxon>Pleocyemata</taxon>
        <taxon>Brachyura</taxon>
        <taxon>Eubrachyura</taxon>
        <taxon>Majoidea</taxon>
        <taxon>Majidae</taxon>
        <taxon>Chionoecetes</taxon>
    </lineage>
</organism>
<dbReference type="GO" id="GO:0051059">
    <property type="term" value="F:NF-kappaB binding"/>
    <property type="evidence" value="ECO:0007669"/>
    <property type="project" value="TreeGrafter"/>
</dbReference>
<sequence>MFSNQKEATNVVVEPVTEIIPKHEELRVKPSITSGKKGETLLQNAIAEHDIALCLCLLQHDSHVNTVDERDGSTPLHVLAREKWSEGGEVLVLLLEKGAKVNAADHAEHTPLHIAARDGRLGLCKGLLAHRHAAVHLNLNARQKSNQFTPLHYAAREGQCQVVELLLHHGADASLQDKGNWLAVHHAASQGYKDSCRLLAFSYTHASIPDVPPPIALTALKGYHRCCTALQPDAGSLRYRDTAGNTPLHVVAKNGFYIFVKILLDLGAPLDERNSSGNTPLMEAVKKKKLECVKMLVERGASLAEGNHEHSTVLHLAASSRAHKCLEYLLSCKNIEYQLNVKDDRDLSALFIAAKKMDEKSFTLLIEAGASPTCSPGESLLHFRPVHRHPVILSKMLSHHGSTSTLATTKA</sequence>
<feature type="repeat" description="ANK" evidence="3">
    <location>
        <begin position="146"/>
        <end position="178"/>
    </location>
</feature>
<name>A0A8J5CXE7_CHIOP</name>
<dbReference type="SUPFAM" id="SSF48403">
    <property type="entry name" value="Ankyrin repeat"/>
    <property type="match status" value="1"/>
</dbReference>
<evidence type="ECO:0000313" key="5">
    <source>
        <dbReference type="Proteomes" id="UP000770661"/>
    </source>
</evidence>
<keyword evidence="2 3" id="KW-0040">ANK repeat</keyword>